<feature type="signal peptide" evidence="1">
    <location>
        <begin position="1"/>
        <end position="18"/>
    </location>
</feature>
<proteinExistence type="predicted"/>
<feature type="chain" id="PRO_5008580243" evidence="1">
    <location>
        <begin position="19"/>
        <end position="174"/>
    </location>
</feature>
<keyword evidence="1" id="KW-0732">Signal</keyword>
<evidence type="ECO:0000313" key="2">
    <source>
        <dbReference type="EMBL" id="JAS10274.1"/>
    </source>
</evidence>
<organism evidence="2">
    <name type="scientific">Clastoptera arizonana</name>
    <name type="common">Arizona spittle bug</name>
    <dbReference type="NCBI Taxonomy" id="38151"/>
    <lineage>
        <taxon>Eukaryota</taxon>
        <taxon>Metazoa</taxon>
        <taxon>Ecdysozoa</taxon>
        <taxon>Arthropoda</taxon>
        <taxon>Hexapoda</taxon>
        <taxon>Insecta</taxon>
        <taxon>Pterygota</taxon>
        <taxon>Neoptera</taxon>
        <taxon>Paraneoptera</taxon>
        <taxon>Hemiptera</taxon>
        <taxon>Auchenorrhyncha</taxon>
        <taxon>Cercopoidea</taxon>
        <taxon>Clastopteridae</taxon>
        <taxon>Clastoptera</taxon>
    </lineage>
</organism>
<dbReference type="AlphaFoldDB" id="A0A1B6CA18"/>
<protein>
    <submittedName>
        <fullName evidence="2">Uncharacterized protein</fullName>
    </submittedName>
</protein>
<reference evidence="2" key="1">
    <citation type="submission" date="2015-12" db="EMBL/GenBank/DDBJ databases">
        <title>De novo transcriptome assembly of four potential Pierce s Disease insect vectors from Arizona vineyards.</title>
        <authorList>
            <person name="Tassone E.E."/>
        </authorList>
    </citation>
    <scope>NUCLEOTIDE SEQUENCE</scope>
</reference>
<name>A0A1B6CA18_9HEMI</name>
<evidence type="ECO:0000256" key="1">
    <source>
        <dbReference type="SAM" id="SignalP"/>
    </source>
</evidence>
<sequence length="174" mass="19769">MKFIFAITLSAIFGQSLCFRIIGQDDFQICQNAKPVEDLEIKNVLQNVYIKYITTSSDSLNKIYANMDSMKLEYLGGYNFSYKAVDKQKHIFQGLSTLNVKDKGVSFKIVAYEPNQYFLLYVCAKIGDLKLVERNLMTINLDNNLDAPLAVDRGMGFSTDLIELPFNYVDLIDG</sequence>
<dbReference type="EMBL" id="GEDC01027024">
    <property type="protein sequence ID" value="JAS10274.1"/>
    <property type="molecule type" value="Transcribed_RNA"/>
</dbReference>
<gene>
    <name evidence="2" type="ORF">g.16545</name>
</gene>
<accession>A0A1B6CA18</accession>